<accession>A0ABW1HY57</accession>
<proteinExistence type="predicted"/>
<comment type="caution">
    <text evidence="2">The sequence shown here is derived from an EMBL/GenBank/DDBJ whole genome shotgun (WGS) entry which is preliminary data.</text>
</comment>
<sequence length="204" mass="20269">MPSSVRTATPPGHPRVGARADGDVHGRVVHGGERGPVGRGHQVDVVDGAVRGGERRGEQEQQVVGDRLGGAPVVAGGVVVHGQVGLDDGHGDPDAGVDGRVGGVHGEVEERVAALFGVRGEVLGEQLDGVVGVPFGLGQRGAHLPDEVPVAAVRAGGHPQRQQPGQRVAVGGAADQHLGRAGPAAQQGRHGGGTLAGVLPLGVG</sequence>
<dbReference type="RefSeq" id="WP_377539384.1">
    <property type="nucleotide sequence ID" value="NZ_JBHSQQ010000699.1"/>
</dbReference>
<gene>
    <name evidence="2" type="ORF">ACFPZ4_33795</name>
</gene>
<evidence type="ECO:0000313" key="2">
    <source>
        <dbReference type="EMBL" id="MFC5946386.1"/>
    </source>
</evidence>
<organism evidence="2 3">
    <name type="scientific">Micromonospora harpali</name>
    <dbReference type="NCBI Taxonomy" id="1490225"/>
    <lineage>
        <taxon>Bacteria</taxon>
        <taxon>Bacillati</taxon>
        <taxon>Actinomycetota</taxon>
        <taxon>Actinomycetes</taxon>
        <taxon>Micromonosporales</taxon>
        <taxon>Micromonosporaceae</taxon>
        <taxon>Micromonospora</taxon>
    </lineage>
</organism>
<dbReference type="Proteomes" id="UP001596207">
    <property type="component" value="Unassembled WGS sequence"/>
</dbReference>
<evidence type="ECO:0000256" key="1">
    <source>
        <dbReference type="SAM" id="MobiDB-lite"/>
    </source>
</evidence>
<name>A0ABW1HY57_9ACTN</name>
<protein>
    <submittedName>
        <fullName evidence="2">Uncharacterized protein</fullName>
    </submittedName>
</protein>
<reference evidence="3" key="1">
    <citation type="journal article" date="2019" name="Int. J. Syst. Evol. Microbiol.">
        <title>The Global Catalogue of Microorganisms (GCM) 10K type strain sequencing project: providing services to taxonomists for standard genome sequencing and annotation.</title>
        <authorList>
            <consortium name="The Broad Institute Genomics Platform"/>
            <consortium name="The Broad Institute Genome Sequencing Center for Infectious Disease"/>
            <person name="Wu L."/>
            <person name="Ma J."/>
        </authorList>
    </citation>
    <scope>NUCLEOTIDE SEQUENCE [LARGE SCALE GENOMIC DNA]</scope>
    <source>
        <strain evidence="3">CGMCC 4.7173</strain>
    </source>
</reference>
<dbReference type="EMBL" id="JBHSQQ010000699">
    <property type="protein sequence ID" value="MFC5946386.1"/>
    <property type="molecule type" value="Genomic_DNA"/>
</dbReference>
<feature type="non-terminal residue" evidence="2">
    <location>
        <position position="204"/>
    </location>
</feature>
<evidence type="ECO:0000313" key="3">
    <source>
        <dbReference type="Proteomes" id="UP001596207"/>
    </source>
</evidence>
<feature type="region of interest" description="Disordered" evidence="1">
    <location>
        <begin position="1"/>
        <end position="41"/>
    </location>
</feature>
<feature type="region of interest" description="Disordered" evidence="1">
    <location>
        <begin position="178"/>
        <end position="204"/>
    </location>
</feature>
<keyword evidence="3" id="KW-1185">Reference proteome</keyword>
<feature type="compositionally biased region" description="Basic and acidic residues" evidence="1">
    <location>
        <begin position="18"/>
        <end position="33"/>
    </location>
</feature>